<dbReference type="Proteomes" id="UP000054783">
    <property type="component" value="Unassembled WGS sequence"/>
</dbReference>
<dbReference type="AlphaFoldDB" id="A0A0V0YXC7"/>
<reference evidence="2 3" key="1">
    <citation type="submission" date="2015-01" db="EMBL/GenBank/DDBJ databases">
        <title>Evolution of Trichinella species and genotypes.</title>
        <authorList>
            <person name="Korhonen P.K."/>
            <person name="Edoardo P."/>
            <person name="Giuseppe L.R."/>
            <person name="Gasser R.B."/>
        </authorList>
    </citation>
    <scope>NUCLEOTIDE SEQUENCE [LARGE SCALE GENOMIC DNA]</scope>
    <source>
        <strain evidence="2">ISS2496</strain>
    </source>
</reference>
<proteinExistence type="predicted"/>
<organism evidence="2 3">
    <name type="scientific">Trichinella patagoniensis</name>
    <dbReference type="NCBI Taxonomy" id="990121"/>
    <lineage>
        <taxon>Eukaryota</taxon>
        <taxon>Metazoa</taxon>
        <taxon>Ecdysozoa</taxon>
        <taxon>Nematoda</taxon>
        <taxon>Enoplea</taxon>
        <taxon>Dorylaimia</taxon>
        <taxon>Trichinellida</taxon>
        <taxon>Trichinellidae</taxon>
        <taxon>Trichinella</taxon>
    </lineage>
</organism>
<dbReference type="EMBL" id="JYDQ01001775">
    <property type="protein sequence ID" value="KRY04691.1"/>
    <property type="molecule type" value="Genomic_DNA"/>
</dbReference>
<keyword evidence="1" id="KW-0472">Membrane</keyword>
<evidence type="ECO:0000313" key="2">
    <source>
        <dbReference type="EMBL" id="KRY04691.1"/>
    </source>
</evidence>
<feature type="transmembrane region" description="Helical" evidence="1">
    <location>
        <begin position="61"/>
        <end position="82"/>
    </location>
</feature>
<gene>
    <name evidence="2" type="ORF">T12_926</name>
</gene>
<comment type="caution">
    <text evidence="2">The sequence shown here is derived from an EMBL/GenBank/DDBJ whole genome shotgun (WGS) entry which is preliminary data.</text>
</comment>
<name>A0A0V0YXC7_9BILA</name>
<evidence type="ECO:0000313" key="3">
    <source>
        <dbReference type="Proteomes" id="UP000054783"/>
    </source>
</evidence>
<keyword evidence="1" id="KW-0812">Transmembrane</keyword>
<evidence type="ECO:0000256" key="1">
    <source>
        <dbReference type="SAM" id="Phobius"/>
    </source>
</evidence>
<keyword evidence="3" id="KW-1185">Reference proteome</keyword>
<sequence length="87" mass="10236">MQSNRYLLNKLSLNEVFVEIAQFCAIFLCFWQVDFSSFSVHLGKIFKVVSNQRELCTKLSVYYFPMNVSHLFYYLIGIFPAVTVNTY</sequence>
<keyword evidence="1" id="KW-1133">Transmembrane helix</keyword>
<feature type="non-terminal residue" evidence="2">
    <location>
        <position position="87"/>
    </location>
</feature>
<accession>A0A0V0YXC7</accession>
<protein>
    <submittedName>
        <fullName evidence="2">Uncharacterized protein</fullName>
    </submittedName>
</protein>